<dbReference type="RefSeq" id="WP_114592970.1">
    <property type="nucleotide sequence ID" value="NZ_CAXIBR010000005.1"/>
</dbReference>
<evidence type="ECO:0000313" key="4">
    <source>
        <dbReference type="Proteomes" id="UP000264006"/>
    </source>
</evidence>
<dbReference type="KEGG" id="euz:DVS28_a3986"/>
<reference evidence="3 4" key="1">
    <citation type="submission" date="2018-09" db="EMBL/GenBank/DDBJ databases">
        <title>Complete genome sequence of Euzebya sp. DY32-46 isolated from seawater of Pacific Ocean.</title>
        <authorList>
            <person name="Xu L."/>
            <person name="Wu Y.-H."/>
            <person name="Xu X.-W."/>
        </authorList>
    </citation>
    <scope>NUCLEOTIDE SEQUENCE [LARGE SCALE GENOMIC DNA]</scope>
    <source>
        <strain evidence="3 4">DY32-46</strain>
    </source>
</reference>
<dbReference type="AlphaFoldDB" id="A0A346Y2F8"/>
<dbReference type="OrthoDB" id="9850507at2"/>
<keyword evidence="2" id="KW-1133">Transmembrane helix</keyword>
<dbReference type="Proteomes" id="UP000264006">
    <property type="component" value="Chromosome"/>
</dbReference>
<evidence type="ECO:0000313" key="3">
    <source>
        <dbReference type="EMBL" id="AXV08655.1"/>
    </source>
</evidence>
<evidence type="ECO:0000256" key="1">
    <source>
        <dbReference type="SAM" id="MobiDB-lite"/>
    </source>
</evidence>
<evidence type="ECO:0000256" key="2">
    <source>
        <dbReference type="SAM" id="Phobius"/>
    </source>
</evidence>
<keyword evidence="4" id="KW-1185">Reference proteome</keyword>
<keyword evidence="2" id="KW-0812">Transmembrane</keyword>
<feature type="transmembrane region" description="Helical" evidence="2">
    <location>
        <begin position="64"/>
        <end position="82"/>
    </location>
</feature>
<keyword evidence="2" id="KW-0472">Membrane</keyword>
<dbReference type="EMBL" id="CP031165">
    <property type="protein sequence ID" value="AXV08655.1"/>
    <property type="molecule type" value="Genomic_DNA"/>
</dbReference>
<protein>
    <submittedName>
        <fullName evidence="3">Uncharacterized protein</fullName>
    </submittedName>
</protein>
<gene>
    <name evidence="3" type="ORF">DVS28_a3986</name>
</gene>
<name>A0A346Y2F8_9ACTN</name>
<feature type="region of interest" description="Disordered" evidence="1">
    <location>
        <begin position="100"/>
        <end position="129"/>
    </location>
</feature>
<organism evidence="3 4">
    <name type="scientific">Euzebya pacifica</name>
    <dbReference type="NCBI Taxonomy" id="1608957"/>
    <lineage>
        <taxon>Bacteria</taxon>
        <taxon>Bacillati</taxon>
        <taxon>Actinomycetota</taxon>
        <taxon>Nitriliruptoria</taxon>
        <taxon>Euzebyales</taxon>
    </lineage>
</organism>
<sequence length="129" mass="14094">MALITKSTTGRQLMVLDDAETIAHQARRRAALQRRRQDAVRVAVVAAVVLSTIALIIGVSVQTVVLVFVGLFVAGVVGFRQLQELQDVRRRHHVRAQIGQGIGTPRPKGGFSTTRHRSGAPVWVDRRAA</sequence>
<accession>A0A346Y2F8</accession>
<feature type="transmembrane region" description="Helical" evidence="2">
    <location>
        <begin position="39"/>
        <end position="58"/>
    </location>
</feature>
<proteinExistence type="predicted"/>